<dbReference type="Gene3D" id="3.50.50.60">
    <property type="entry name" value="FAD/NAD(P)-binding domain"/>
    <property type="match status" value="1"/>
</dbReference>
<reference evidence="8" key="1">
    <citation type="journal article" date="2019" name="Int. J. Syst. Evol. Microbiol.">
        <title>The Global Catalogue of Microorganisms (GCM) 10K type strain sequencing project: providing services to taxonomists for standard genome sequencing and annotation.</title>
        <authorList>
            <consortium name="The Broad Institute Genomics Platform"/>
            <consortium name="The Broad Institute Genome Sequencing Center for Infectious Disease"/>
            <person name="Wu L."/>
            <person name="Ma J."/>
        </authorList>
    </citation>
    <scope>NUCLEOTIDE SEQUENCE [LARGE SCALE GENOMIC DNA]</scope>
    <source>
        <strain evidence="8">ICMP 19430</strain>
    </source>
</reference>
<organism evidence="7 8">
    <name type="scientific">Rhodococcus daqingensis</name>
    <dbReference type="NCBI Taxonomy" id="2479363"/>
    <lineage>
        <taxon>Bacteria</taxon>
        <taxon>Bacillati</taxon>
        <taxon>Actinomycetota</taxon>
        <taxon>Actinomycetes</taxon>
        <taxon>Mycobacteriales</taxon>
        <taxon>Nocardiaceae</taxon>
        <taxon>Rhodococcus</taxon>
    </lineage>
</organism>
<sequence length="426" mass="47884">MTDRYCIIGAGYAGNGVARALAQAGIPYDHLEATDHIGGNWAHGVYDSTHLISSKISTQYPEYPMPEHYPTFPSRSQMLQYLNDYVDHFGLRRHIEFNAEVVCVEPIDRTGMAGWRVLLADGEEREYTGVIVANGHYWERNVPEYPGTFTGRQLHSKDYKRPQDFGDGRVLVVGGGNSASDLAVEASATFGSADVSMRSGYWFIPKTMFGIPSSEWDRVWVPLAVQRFAFKRMLRLSYGSYTRYGLEPPNHKLFTKDVTVNSSLMYALQHGKVRRRSQIDRFEGNTVHFSDGSSSEYDTVVWATGYRTRFPFLDESMFIWENGQPLLVEHVLVPRYANIYIWGLVAPRSGAGKIISCGADMIAEALPMQPMLSVPLSDLAARHVRARSSMLAGSAEILGRIRLLRHGLRIYSRRHAKTSVSQEISA</sequence>
<evidence type="ECO:0000256" key="1">
    <source>
        <dbReference type="ARBA" id="ARBA00009183"/>
    </source>
</evidence>
<evidence type="ECO:0000256" key="4">
    <source>
        <dbReference type="ARBA" id="ARBA00022827"/>
    </source>
</evidence>
<dbReference type="Pfam" id="PF00743">
    <property type="entry name" value="FMO-like"/>
    <property type="match status" value="1"/>
</dbReference>
<dbReference type="EC" id="1.14.13.-" evidence="7"/>
<accession>A0ABW2RRQ0</accession>
<evidence type="ECO:0000313" key="7">
    <source>
        <dbReference type="EMBL" id="MFC7446410.1"/>
    </source>
</evidence>
<name>A0ABW2RRQ0_9NOCA</name>
<dbReference type="EMBL" id="JBHTCS010000001">
    <property type="protein sequence ID" value="MFC7446410.1"/>
    <property type="molecule type" value="Genomic_DNA"/>
</dbReference>
<dbReference type="InterPro" id="IPR020946">
    <property type="entry name" value="Flavin_mOase-like"/>
</dbReference>
<dbReference type="InterPro" id="IPR000960">
    <property type="entry name" value="Flavin_mOase"/>
</dbReference>
<dbReference type="SUPFAM" id="SSF51905">
    <property type="entry name" value="FAD/NAD(P)-binding domain"/>
    <property type="match status" value="2"/>
</dbReference>
<evidence type="ECO:0000256" key="5">
    <source>
        <dbReference type="ARBA" id="ARBA00022857"/>
    </source>
</evidence>
<protein>
    <submittedName>
        <fullName evidence="7">Flavin-containing monooxygenase</fullName>
        <ecNumber evidence="7">1.14.13.-</ecNumber>
    </submittedName>
</protein>
<comment type="similarity">
    <text evidence="2">Belongs to the FAD-binding monooxygenase family.</text>
</comment>
<evidence type="ECO:0000256" key="2">
    <source>
        <dbReference type="ARBA" id="ARBA00010139"/>
    </source>
</evidence>
<proteinExistence type="inferred from homology"/>
<keyword evidence="4" id="KW-0274">FAD</keyword>
<dbReference type="InterPro" id="IPR036188">
    <property type="entry name" value="FAD/NAD-bd_sf"/>
</dbReference>
<evidence type="ECO:0000256" key="3">
    <source>
        <dbReference type="ARBA" id="ARBA00022630"/>
    </source>
</evidence>
<dbReference type="InterPro" id="IPR050346">
    <property type="entry name" value="FMO-like"/>
</dbReference>
<dbReference type="RefSeq" id="WP_378400544.1">
    <property type="nucleotide sequence ID" value="NZ_JBHTCS010000001.1"/>
</dbReference>
<keyword evidence="8" id="KW-1185">Reference proteome</keyword>
<dbReference type="PRINTS" id="PR00370">
    <property type="entry name" value="FMOXYGENASE"/>
</dbReference>
<gene>
    <name evidence="7" type="ORF">ACFQS9_00750</name>
</gene>
<keyword evidence="7" id="KW-0503">Monooxygenase</keyword>
<dbReference type="GO" id="GO:0004497">
    <property type="term" value="F:monooxygenase activity"/>
    <property type="evidence" value="ECO:0007669"/>
    <property type="project" value="UniProtKB-KW"/>
</dbReference>
<keyword evidence="3" id="KW-0285">Flavoprotein</keyword>
<dbReference type="Proteomes" id="UP001596484">
    <property type="component" value="Unassembled WGS sequence"/>
</dbReference>
<comment type="caution">
    <text evidence="7">The sequence shown here is derived from an EMBL/GenBank/DDBJ whole genome shotgun (WGS) entry which is preliminary data.</text>
</comment>
<dbReference type="PANTHER" id="PTHR23023">
    <property type="entry name" value="DIMETHYLANILINE MONOOXYGENASE"/>
    <property type="match status" value="1"/>
</dbReference>
<dbReference type="PIRSF" id="PIRSF000332">
    <property type="entry name" value="FMO"/>
    <property type="match status" value="1"/>
</dbReference>
<keyword evidence="5" id="KW-0521">NADP</keyword>
<keyword evidence="6 7" id="KW-0560">Oxidoreductase</keyword>
<comment type="similarity">
    <text evidence="1">Belongs to the FMO family.</text>
</comment>
<evidence type="ECO:0000313" key="8">
    <source>
        <dbReference type="Proteomes" id="UP001596484"/>
    </source>
</evidence>
<evidence type="ECO:0000256" key="6">
    <source>
        <dbReference type="ARBA" id="ARBA00023002"/>
    </source>
</evidence>